<dbReference type="KEGG" id="ptrr:6344721"/>
<dbReference type="HOGENOM" id="CLU_700468_0_0_1"/>
<dbReference type="EMBL" id="DS231620">
    <property type="protein sequence ID" value="EDU49382.1"/>
    <property type="molecule type" value="Genomic_DNA"/>
</dbReference>
<proteinExistence type="predicted"/>
<dbReference type="STRING" id="426418.B2W904"/>
<sequence length="394" mass="46143">MAIISEISYLRDALVNAIRFYYHFLVSMYMDESMIDEPPENGWETIPNGWINFEKTDEAAPDCRFLGWHEGNENADGQGLKKNSEPYPDDTVIPPHISAYWPECPGVVKHTGTLLEDDPFDWEEDGLIPEVQMKWRENSAFWAINDVFEMLKLHFETLEVVPAGRRKVEGMYPWIMRSMEDQAMLAAIQKIYKYHGWPDKTRFRKEDCIADIEAMISAQFPDADMDFYWIYFFVSEINVESAAMWLRLGPSHLAKENGPTFLLDTQFGVIYWYKCLDEVRFMDDQAEGDGYGWADDGRIPEDQAEWKYESGVWPIKVFFEILKRNFEQLNFAPIGSRIVKAMWGSGSNQTREILFAVQKIYRDHAWPDRARYSKEDCLEDIKIMLKAQFPDVER</sequence>
<evidence type="ECO:0000313" key="1">
    <source>
        <dbReference type="EMBL" id="EDU49382.1"/>
    </source>
</evidence>
<organism evidence="1 2">
    <name type="scientific">Pyrenophora tritici-repentis (strain Pt-1C-BFP)</name>
    <name type="common">Wheat tan spot fungus</name>
    <name type="synonym">Drechslera tritici-repentis</name>
    <dbReference type="NCBI Taxonomy" id="426418"/>
    <lineage>
        <taxon>Eukaryota</taxon>
        <taxon>Fungi</taxon>
        <taxon>Dikarya</taxon>
        <taxon>Ascomycota</taxon>
        <taxon>Pezizomycotina</taxon>
        <taxon>Dothideomycetes</taxon>
        <taxon>Pleosporomycetidae</taxon>
        <taxon>Pleosporales</taxon>
        <taxon>Pleosporineae</taxon>
        <taxon>Pleosporaceae</taxon>
        <taxon>Pyrenophora</taxon>
    </lineage>
</organism>
<dbReference type="eggNOG" id="ENOG502SMEB">
    <property type="taxonomic scope" value="Eukaryota"/>
</dbReference>
<dbReference type="GeneID" id="6344721"/>
<accession>B2W904</accession>
<dbReference type="InParanoid" id="B2W904"/>
<dbReference type="Proteomes" id="UP000001471">
    <property type="component" value="Unassembled WGS sequence"/>
</dbReference>
<dbReference type="AlphaFoldDB" id="B2W904"/>
<reference evidence="2" key="1">
    <citation type="journal article" date="2013" name="G3 (Bethesda)">
        <title>Comparative genomics of a plant-pathogenic fungus, Pyrenophora tritici-repentis, reveals transduplication and the impact of repeat elements on pathogenicity and population divergence.</title>
        <authorList>
            <person name="Manning V.A."/>
            <person name="Pandelova I."/>
            <person name="Dhillon B."/>
            <person name="Wilhelm L.J."/>
            <person name="Goodwin S.B."/>
            <person name="Berlin A.M."/>
            <person name="Figueroa M."/>
            <person name="Freitag M."/>
            <person name="Hane J.K."/>
            <person name="Henrissat B."/>
            <person name="Holman W.H."/>
            <person name="Kodira C.D."/>
            <person name="Martin J."/>
            <person name="Oliver R.P."/>
            <person name="Robbertse B."/>
            <person name="Schackwitz W."/>
            <person name="Schwartz D.C."/>
            <person name="Spatafora J.W."/>
            <person name="Turgeon B.G."/>
            <person name="Yandava C."/>
            <person name="Young S."/>
            <person name="Zhou S."/>
            <person name="Zeng Q."/>
            <person name="Grigoriev I.V."/>
            <person name="Ma L.-J."/>
            <person name="Ciuffetti L.M."/>
        </authorList>
    </citation>
    <scope>NUCLEOTIDE SEQUENCE [LARGE SCALE GENOMIC DNA]</scope>
    <source>
        <strain evidence="2">Pt-1C-BFP</strain>
    </source>
</reference>
<name>B2W904_PYRTR</name>
<protein>
    <submittedName>
        <fullName evidence="1">Uncharacterized protein</fullName>
    </submittedName>
</protein>
<evidence type="ECO:0000313" key="2">
    <source>
        <dbReference type="Proteomes" id="UP000001471"/>
    </source>
</evidence>
<gene>
    <name evidence="1" type="ORF">PTRG_06462</name>
</gene>
<dbReference type="OrthoDB" id="5343383at2759"/>